<evidence type="ECO:0000256" key="2">
    <source>
        <dbReference type="ARBA" id="ARBA00022448"/>
    </source>
</evidence>
<gene>
    <name evidence="9" type="ORF">E6H00_13510</name>
</gene>
<evidence type="ECO:0000256" key="3">
    <source>
        <dbReference type="ARBA" id="ARBA00022475"/>
    </source>
</evidence>
<proteinExistence type="inferred from homology"/>
<dbReference type="InterPro" id="IPR000515">
    <property type="entry name" value="MetI-like"/>
</dbReference>
<protein>
    <submittedName>
        <fullName evidence="9">ABC transporter permease</fullName>
    </submittedName>
</protein>
<evidence type="ECO:0000313" key="9">
    <source>
        <dbReference type="EMBL" id="TMI88170.1"/>
    </source>
</evidence>
<feature type="domain" description="ABC transmembrane type-1" evidence="8">
    <location>
        <begin position="95"/>
        <end position="324"/>
    </location>
</feature>
<reference evidence="9 10" key="1">
    <citation type="journal article" date="2019" name="Nat. Microbiol.">
        <title>Mediterranean grassland soil C-N compound turnover is dependent on rainfall and depth, and is mediated by genomically divergent microorganisms.</title>
        <authorList>
            <person name="Diamond S."/>
            <person name="Andeer P.F."/>
            <person name="Li Z."/>
            <person name="Crits-Christoph A."/>
            <person name="Burstein D."/>
            <person name="Anantharaman K."/>
            <person name="Lane K.R."/>
            <person name="Thomas B.C."/>
            <person name="Pan C."/>
            <person name="Northen T.R."/>
            <person name="Banfield J.F."/>
        </authorList>
    </citation>
    <scope>NUCLEOTIDE SEQUENCE [LARGE SCALE GENOMIC DNA]</scope>
    <source>
        <strain evidence="9">NP_3</strain>
    </source>
</reference>
<sequence length="334" mass="35739">MLKYIGRRLGQLIPTLLGVSVLVFFGMHLVPGDVAQLLLGDKGTEADLQRLRHQLGLDQPVYVQYLRFLLGAVRGDFGVSLRTRQPAIWEIGQALPVTIQLSIAALLLAVVLGLAIGVAAARRPHSALDTGAMLGVLIGVAMPVFWTGILLLLVFGGIFGWLPLGGILSEGMTLRRITGMPLVDGLLSGNAPAVLSSIRHLILPAIALGATSMATIARMARSTMLEVLHLDYVRTARAKGVGERRVVRRHALRNALLPIVTLIGLQLGLLLSGAVLTETIFSLPGLGRLAITSVLARDYPVVQGVVIIAAVIFVAANLLVDVLYAYLDPRIRYD</sequence>
<name>A0A537JXE6_9BACT</name>
<evidence type="ECO:0000256" key="5">
    <source>
        <dbReference type="ARBA" id="ARBA00022989"/>
    </source>
</evidence>
<keyword evidence="3" id="KW-1003">Cell membrane</keyword>
<keyword evidence="4 7" id="KW-0812">Transmembrane</keyword>
<evidence type="ECO:0000256" key="4">
    <source>
        <dbReference type="ARBA" id="ARBA00022692"/>
    </source>
</evidence>
<feature type="transmembrane region" description="Helical" evidence="7">
    <location>
        <begin position="99"/>
        <end position="121"/>
    </location>
</feature>
<dbReference type="PROSITE" id="PS50928">
    <property type="entry name" value="ABC_TM1"/>
    <property type="match status" value="1"/>
</dbReference>
<dbReference type="InterPro" id="IPR045621">
    <property type="entry name" value="BPD_transp_1_N"/>
</dbReference>
<dbReference type="GO" id="GO:0055085">
    <property type="term" value="P:transmembrane transport"/>
    <property type="evidence" value="ECO:0007669"/>
    <property type="project" value="InterPro"/>
</dbReference>
<evidence type="ECO:0000256" key="7">
    <source>
        <dbReference type="RuleBase" id="RU363032"/>
    </source>
</evidence>
<evidence type="ECO:0000256" key="6">
    <source>
        <dbReference type="ARBA" id="ARBA00023136"/>
    </source>
</evidence>
<feature type="transmembrane region" description="Helical" evidence="7">
    <location>
        <begin position="12"/>
        <end position="30"/>
    </location>
</feature>
<dbReference type="GO" id="GO:0005886">
    <property type="term" value="C:plasma membrane"/>
    <property type="evidence" value="ECO:0007669"/>
    <property type="project" value="UniProtKB-SubCell"/>
</dbReference>
<dbReference type="CDD" id="cd06261">
    <property type="entry name" value="TM_PBP2"/>
    <property type="match status" value="1"/>
</dbReference>
<feature type="transmembrane region" description="Helical" evidence="7">
    <location>
        <begin position="201"/>
        <end position="220"/>
    </location>
</feature>
<organism evidence="9 10">
    <name type="scientific">Candidatus Segetimicrobium genomatis</name>
    <dbReference type="NCBI Taxonomy" id="2569760"/>
    <lineage>
        <taxon>Bacteria</taxon>
        <taxon>Bacillati</taxon>
        <taxon>Candidatus Sysuimicrobiota</taxon>
        <taxon>Candidatus Sysuimicrobiia</taxon>
        <taxon>Candidatus Sysuimicrobiales</taxon>
        <taxon>Candidatus Segetimicrobiaceae</taxon>
        <taxon>Candidatus Segetimicrobium</taxon>
    </lineage>
</organism>
<dbReference type="AlphaFoldDB" id="A0A537JXE6"/>
<feature type="transmembrane region" description="Helical" evidence="7">
    <location>
        <begin position="133"/>
        <end position="162"/>
    </location>
</feature>
<dbReference type="SUPFAM" id="SSF161098">
    <property type="entry name" value="MetI-like"/>
    <property type="match status" value="1"/>
</dbReference>
<comment type="caution">
    <text evidence="9">The sequence shown here is derived from an EMBL/GenBank/DDBJ whole genome shotgun (WGS) entry which is preliminary data.</text>
</comment>
<evidence type="ECO:0000259" key="8">
    <source>
        <dbReference type="PROSITE" id="PS50928"/>
    </source>
</evidence>
<accession>A0A537JXE6</accession>
<keyword evidence="2 7" id="KW-0813">Transport</keyword>
<comment type="similarity">
    <text evidence="7">Belongs to the binding-protein-dependent transport system permease family.</text>
</comment>
<feature type="transmembrane region" description="Helical" evidence="7">
    <location>
        <begin position="301"/>
        <end position="327"/>
    </location>
</feature>
<comment type="subcellular location">
    <subcellularLocation>
        <location evidence="1 7">Cell membrane</location>
        <topology evidence="1 7">Multi-pass membrane protein</topology>
    </subcellularLocation>
</comment>
<dbReference type="Gene3D" id="1.10.3720.10">
    <property type="entry name" value="MetI-like"/>
    <property type="match status" value="1"/>
</dbReference>
<dbReference type="EMBL" id="VBAK01000144">
    <property type="protein sequence ID" value="TMI88170.1"/>
    <property type="molecule type" value="Genomic_DNA"/>
</dbReference>
<dbReference type="Pfam" id="PF00528">
    <property type="entry name" value="BPD_transp_1"/>
    <property type="match status" value="1"/>
</dbReference>
<dbReference type="InterPro" id="IPR035906">
    <property type="entry name" value="MetI-like_sf"/>
</dbReference>
<dbReference type="Proteomes" id="UP000318509">
    <property type="component" value="Unassembled WGS sequence"/>
</dbReference>
<evidence type="ECO:0000313" key="10">
    <source>
        <dbReference type="Proteomes" id="UP000318509"/>
    </source>
</evidence>
<dbReference type="PANTHER" id="PTHR43163">
    <property type="entry name" value="DIPEPTIDE TRANSPORT SYSTEM PERMEASE PROTEIN DPPB-RELATED"/>
    <property type="match status" value="1"/>
</dbReference>
<keyword evidence="5 7" id="KW-1133">Transmembrane helix</keyword>
<keyword evidence="6 7" id="KW-0472">Membrane</keyword>
<feature type="transmembrane region" description="Helical" evidence="7">
    <location>
        <begin position="255"/>
        <end position="281"/>
    </location>
</feature>
<evidence type="ECO:0000256" key="1">
    <source>
        <dbReference type="ARBA" id="ARBA00004651"/>
    </source>
</evidence>
<dbReference type="PANTHER" id="PTHR43163:SF6">
    <property type="entry name" value="DIPEPTIDE TRANSPORT SYSTEM PERMEASE PROTEIN DPPB-RELATED"/>
    <property type="match status" value="1"/>
</dbReference>
<dbReference type="Pfam" id="PF19300">
    <property type="entry name" value="BPD_transp_1_N"/>
    <property type="match status" value="1"/>
</dbReference>